<dbReference type="OrthoDB" id="1933717at2759"/>
<dbReference type="Proteomes" id="UP000077266">
    <property type="component" value="Unassembled WGS sequence"/>
</dbReference>
<dbReference type="InParanoid" id="A0A165P1V1"/>
<dbReference type="SUPFAM" id="SSF51735">
    <property type="entry name" value="NAD(P)-binding Rossmann-fold domains"/>
    <property type="match status" value="1"/>
</dbReference>
<name>A0A165P1V1_EXIGL</name>
<dbReference type="PANTHER" id="PTHR43669:SF3">
    <property type="entry name" value="ALCOHOL DEHYDROGENASE, PUTATIVE (AFU_ORTHOLOGUE AFUA_3G03445)-RELATED"/>
    <property type="match status" value="1"/>
</dbReference>
<dbReference type="GO" id="GO:0016491">
    <property type="term" value="F:oxidoreductase activity"/>
    <property type="evidence" value="ECO:0007669"/>
    <property type="project" value="UniProtKB-KW"/>
</dbReference>
<evidence type="ECO:0000256" key="4">
    <source>
        <dbReference type="RuleBase" id="RU000363"/>
    </source>
</evidence>
<comment type="similarity">
    <text evidence="1 4">Belongs to the short-chain dehydrogenases/reductases (SDR) family.</text>
</comment>
<keyword evidence="2" id="KW-0521">NADP</keyword>
<dbReference type="PRINTS" id="PR00081">
    <property type="entry name" value="GDHRDH"/>
</dbReference>
<evidence type="ECO:0000313" key="6">
    <source>
        <dbReference type="Proteomes" id="UP000077266"/>
    </source>
</evidence>
<dbReference type="STRING" id="1314781.A0A165P1V1"/>
<dbReference type="InterPro" id="IPR020904">
    <property type="entry name" value="Sc_DH/Rdtase_CS"/>
</dbReference>
<proteinExistence type="inferred from homology"/>
<accession>A0A165P1V1</accession>
<keyword evidence="3" id="KW-0560">Oxidoreductase</keyword>
<dbReference type="Pfam" id="PF00106">
    <property type="entry name" value="adh_short"/>
    <property type="match status" value="1"/>
</dbReference>
<dbReference type="PANTHER" id="PTHR43669">
    <property type="entry name" value="5-KETO-D-GLUCONATE 5-REDUCTASE"/>
    <property type="match status" value="1"/>
</dbReference>
<reference evidence="5 6" key="1">
    <citation type="journal article" date="2016" name="Mol. Biol. Evol.">
        <title>Comparative Genomics of Early-Diverging Mushroom-Forming Fungi Provides Insights into the Origins of Lignocellulose Decay Capabilities.</title>
        <authorList>
            <person name="Nagy L.G."/>
            <person name="Riley R."/>
            <person name="Tritt A."/>
            <person name="Adam C."/>
            <person name="Daum C."/>
            <person name="Floudas D."/>
            <person name="Sun H."/>
            <person name="Yadav J.S."/>
            <person name="Pangilinan J."/>
            <person name="Larsson K.H."/>
            <person name="Matsuura K."/>
            <person name="Barry K."/>
            <person name="Labutti K."/>
            <person name="Kuo R."/>
            <person name="Ohm R.A."/>
            <person name="Bhattacharya S.S."/>
            <person name="Shirouzu T."/>
            <person name="Yoshinaga Y."/>
            <person name="Martin F.M."/>
            <person name="Grigoriev I.V."/>
            <person name="Hibbett D.S."/>
        </authorList>
    </citation>
    <scope>NUCLEOTIDE SEQUENCE [LARGE SCALE GENOMIC DNA]</scope>
    <source>
        <strain evidence="5 6">HHB12029</strain>
    </source>
</reference>
<organism evidence="5 6">
    <name type="scientific">Exidia glandulosa HHB12029</name>
    <dbReference type="NCBI Taxonomy" id="1314781"/>
    <lineage>
        <taxon>Eukaryota</taxon>
        <taxon>Fungi</taxon>
        <taxon>Dikarya</taxon>
        <taxon>Basidiomycota</taxon>
        <taxon>Agaricomycotina</taxon>
        <taxon>Agaricomycetes</taxon>
        <taxon>Auriculariales</taxon>
        <taxon>Exidiaceae</taxon>
        <taxon>Exidia</taxon>
    </lineage>
</organism>
<dbReference type="CDD" id="cd05233">
    <property type="entry name" value="SDR_c"/>
    <property type="match status" value="1"/>
</dbReference>
<dbReference type="InterPro" id="IPR036291">
    <property type="entry name" value="NAD(P)-bd_dom_sf"/>
</dbReference>
<evidence type="ECO:0000256" key="2">
    <source>
        <dbReference type="ARBA" id="ARBA00022857"/>
    </source>
</evidence>
<sequence>MSSPKVAIITGASSGIGRACAVALSKAGWKVALAARRQQQLEETQALCDGETITVAGDIADEAYVGELFKKTVDAFGRVDLVFNNAGTNAPQIPLEDLPLDTFRKVIDVNLTAAFICTQHAFRQFKSQTPPGGRIINNGSVSAQTPRPHTPAYTASKHALLGLTKSTALDGRNFDITCTQIDIGNCLTDMGAPLGQGTMQPDGSIKKEAMYDVEHVASTIVHIASLPNTVQTLHITLMATKMPLVGRG</sequence>
<dbReference type="InterPro" id="IPR002347">
    <property type="entry name" value="SDR_fam"/>
</dbReference>
<dbReference type="AlphaFoldDB" id="A0A165P1V1"/>
<dbReference type="EMBL" id="KV425893">
    <property type="protein sequence ID" value="KZW01522.1"/>
    <property type="molecule type" value="Genomic_DNA"/>
</dbReference>
<evidence type="ECO:0000256" key="3">
    <source>
        <dbReference type="ARBA" id="ARBA00023002"/>
    </source>
</evidence>
<dbReference type="PRINTS" id="PR00080">
    <property type="entry name" value="SDRFAMILY"/>
</dbReference>
<evidence type="ECO:0000313" key="5">
    <source>
        <dbReference type="EMBL" id="KZW01522.1"/>
    </source>
</evidence>
<gene>
    <name evidence="5" type="ORF">EXIGLDRAFT_638283</name>
</gene>
<dbReference type="PROSITE" id="PS00061">
    <property type="entry name" value="ADH_SHORT"/>
    <property type="match status" value="1"/>
</dbReference>
<dbReference type="Gene3D" id="3.40.50.720">
    <property type="entry name" value="NAD(P)-binding Rossmann-like Domain"/>
    <property type="match status" value="1"/>
</dbReference>
<keyword evidence="6" id="KW-1185">Reference proteome</keyword>
<dbReference type="FunFam" id="3.40.50.720:FF:000084">
    <property type="entry name" value="Short-chain dehydrogenase reductase"/>
    <property type="match status" value="1"/>
</dbReference>
<protein>
    <submittedName>
        <fullName evidence="5">NAD(P)-binding protein</fullName>
    </submittedName>
</protein>
<evidence type="ECO:0000256" key="1">
    <source>
        <dbReference type="ARBA" id="ARBA00006484"/>
    </source>
</evidence>